<evidence type="ECO:0000259" key="1">
    <source>
        <dbReference type="Pfam" id="PF07883"/>
    </source>
</evidence>
<feature type="domain" description="Cupin type-2" evidence="1">
    <location>
        <begin position="45"/>
        <end position="103"/>
    </location>
</feature>
<accession>A0ABN7I3H9</accession>
<dbReference type="InterPro" id="IPR014710">
    <property type="entry name" value="RmlC-like_jellyroll"/>
</dbReference>
<name>A0ABN7I3H9_9BURK</name>
<dbReference type="Gene3D" id="2.60.120.10">
    <property type="entry name" value="Jelly Rolls"/>
    <property type="match status" value="1"/>
</dbReference>
<dbReference type="CDD" id="cd02209">
    <property type="entry name" value="cupin_XRE_C"/>
    <property type="match status" value="1"/>
</dbReference>
<dbReference type="InterPro" id="IPR013096">
    <property type="entry name" value="Cupin_2"/>
</dbReference>
<organism evidence="2 3">
    <name type="scientific">Paraburkholderia metrosideri</name>
    <dbReference type="NCBI Taxonomy" id="580937"/>
    <lineage>
        <taxon>Bacteria</taxon>
        <taxon>Pseudomonadati</taxon>
        <taxon>Pseudomonadota</taxon>
        <taxon>Betaproteobacteria</taxon>
        <taxon>Burkholderiales</taxon>
        <taxon>Burkholderiaceae</taxon>
        <taxon>Paraburkholderia</taxon>
    </lineage>
</organism>
<dbReference type="RefSeq" id="WP_201644524.1">
    <property type="nucleotide sequence ID" value="NZ_CAJHCP010000010.1"/>
</dbReference>
<dbReference type="EMBL" id="CAJHCP010000010">
    <property type="protein sequence ID" value="CAD6548192.1"/>
    <property type="molecule type" value="Genomic_DNA"/>
</dbReference>
<dbReference type="SUPFAM" id="SSF51182">
    <property type="entry name" value="RmlC-like cupins"/>
    <property type="match status" value="1"/>
</dbReference>
<dbReference type="PANTHER" id="PTHR36440">
    <property type="entry name" value="PUTATIVE (AFU_ORTHOLOGUE AFUA_8G07350)-RELATED"/>
    <property type="match status" value="1"/>
</dbReference>
<reference evidence="2 3" key="1">
    <citation type="submission" date="2020-10" db="EMBL/GenBank/DDBJ databases">
        <authorList>
            <person name="Peeters C."/>
        </authorList>
    </citation>
    <scope>NUCLEOTIDE SEQUENCE [LARGE SCALE GENOMIC DNA]</scope>
    <source>
        <strain evidence="2 3">LMG 28140</strain>
    </source>
</reference>
<evidence type="ECO:0000313" key="3">
    <source>
        <dbReference type="Proteomes" id="UP000598032"/>
    </source>
</evidence>
<dbReference type="Proteomes" id="UP000598032">
    <property type="component" value="Unassembled WGS sequence"/>
</dbReference>
<dbReference type="InterPro" id="IPR053146">
    <property type="entry name" value="QDO-like"/>
</dbReference>
<sequence>MTDNSLSTHMNDRCVAIPEIGLELRVCTPPSFVGKGLELIETINAPGYGPPLHRHSETEVFYVLQGRYLFEVDGERFEAKMGDTVVANGGVPHRFVNIDSCPSKQLVMIVPGFDAFAFFTQLGLAMKNGRLENDAKLAFSTQWGVDFLGPPLQASSTMTAASEADRCVSPGAR</sequence>
<protein>
    <recommendedName>
        <fullName evidence="1">Cupin type-2 domain-containing protein</fullName>
    </recommendedName>
</protein>
<comment type="caution">
    <text evidence="2">The sequence shown here is derived from an EMBL/GenBank/DDBJ whole genome shotgun (WGS) entry which is preliminary data.</text>
</comment>
<dbReference type="PANTHER" id="PTHR36440:SF1">
    <property type="entry name" value="PUTATIVE (AFU_ORTHOLOGUE AFUA_8G07350)-RELATED"/>
    <property type="match status" value="1"/>
</dbReference>
<evidence type="ECO:0000313" key="2">
    <source>
        <dbReference type="EMBL" id="CAD6548192.1"/>
    </source>
</evidence>
<keyword evidence="3" id="KW-1185">Reference proteome</keyword>
<dbReference type="InterPro" id="IPR011051">
    <property type="entry name" value="RmlC_Cupin_sf"/>
</dbReference>
<gene>
    <name evidence="2" type="ORF">LMG28140_04556</name>
</gene>
<dbReference type="Pfam" id="PF07883">
    <property type="entry name" value="Cupin_2"/>
    <property type="match status" value="1"/>
</dbReference>
<proteinExistence type="predicted"/>